<keyword evidence="1 5" id="KW-0808">Transferase</keyword>
<dbReference type="Proteomes" id="UP000295345">
    <property type="component" value="Unassembled WGS sequence"/>
</dbReference>
<dbReference type="GO" id="GO:0005737">
    <property type="term" value="C:cytoplasm"/>
    <property type="evidence" value="ECO:0007669"/>
    <property type="project" value="TreeGrafter"/>
</dbReference>
<evidence type="ECO:0000259" key="4">
    <source>
        <dbReference type="PROSITE" id="PS51186"/>
    </source>
</evidence>
<evidence type="ECO:0000313" key="6">
    <source>
        <dbReference type="Proteomes" id="UP000295345"/>
    </source>
</evidence>
<dbReference type="AlphaFoldDB" id="A0A4R4TFK5"/>
<dbReference type="RefSeq" id="WP_132817573.1">
    <property type="nucleotide sequence ID" value="NZ_SMKI01000078.1"/>
</dbReference>
<sequence>MRIGTAETADLGGGVRLRPVREDDHVALSAALLRERAHLAPWEPHRPDFFYTPEGQAARLREQAAEAAAGRVVPWLLEDGDRVVGVATLTGIVRGPLQSGSLGYWVAADHTGRGLAGATVAHVLADARDRLRLHRVGAGTLPHNVASQRVLAKNGFERIGLAPRYLHIAGDWRDHVLFQRLLHDGPPGS</sequence>
<keyword evidence="2" id="KW-0012">Acyltransferase</keyword>
<evidence type="ECO:0000313" key="5">
    <source>
        <dbReference type="EMBL" id="TDC76371.1"/>
    </source>
</evidence>
<protein>
    <submittedName>
        <fullName evidence="5">N-acetyltransferase</fullName>
    </submittedName>
</protein>
<evidence type="ECO:0000256" key="2">
    <source>
        <dbReference type="ARBA" id="ARBA00023315"/>
    </source>
</evidence>
<organism evidence="5 6">
    <name type="scientific">Streptomyces hainanensis</name>
    <dbReference type="NCBI Taxonomy" id="402648"/>
    <lineage>
        <taxon>Bacteria</taxon>
        <taxon>Bacillati</taxon>
        <taxon>Actinomycetota</taxon>
        <taxon>Actinomycetes</taxon>
        <taxon>Kitasatosporales</taxon>
        <taxon>Streptomycetaceae</taxon>
        <taxon>Streptomyces</taxon>
    </lineage>
</organism>
<dbReference type="InterPro" id="IPR051531">
    <property type="entry name" value="N-acetyltransferase"/>
</dbReference>
<dbReference type="PROSITE" id="PS51186">
    <property type="entry name" value="GNAT"/>
    <property type="match status" value="1"/>
</dbReference>
<evidence type="ECO:0000256" key="3">
    <source>
        <dbReference type="ARBA" id="ARBA00038502"/>
    </source>
</evidence>
<feature type="domain" description="N-acetyltransferase" evidence="4">
    <location>
        <begin position="15"/>
        <end position="183"/>
    </location>
</feature>
<dbReference type="InterPro" id="IPR016181">
    <property type="entry name" value="Acyl_CoA_acyltransferase"/>
</dbReference>
<proteinExistence type="inferred from homology"/>
<dbReference type="PANTHER" id="PTHR43792:SF8">
    <property type="entry name" value="[RIBOSOMAL PROTEIN US5]-ALANINE N-ACETYLTRANSFERASE"/>
    <property type="match status" value="1"/>
</dbReference>
<dbReference type="InterPro" id="IPR000182">
    <property type="entry name" value="GNAT_dom"/>
</dbReference>
<reference evidence="5 6" key="1">
    <citation type="submission" date="2019-03" db="EMBL/GenBank/DDBJ databases">
        <title>Draft genome sequences of novel Actinobacteria.</title>
        <authorList>
            <person name="Sahin N."/>
            <person name="Ay H."/>
            <person name="Saygin H."/>
        </authorList>
    </citation>
    <scope>NUCLEOTIDE SEQUENCE [LARGE SCALE GENOMIC DNA]</scope>
    <source>
        <strain evidence="5 6">DSM 41900</strain>
    </source>
</reference>
<accession>A0A4R4TFK5</accession>
<gene>
    <name evidence="5" type="ORF">E1283_09920</name>
</gene>
<dbReference type="GO" id="GO:0008999">
    <property type="term" value="F:protein-N-terminal-alanine acetyltransferase activity"/>
    <property type="evidence" value="ECO:0007669"/>
    <property type="project" value="TreeGrafter"/>
</dbReference>
<dbReference type="SUPFAM" id="SSF55729">
    <property type="entry name" value="Acyl-CoA N-acyltransferases (Nat)"/>
    <property type="match status" value="1"/>
</dbReference>
<dbReference type="Gene3D" id="3.40.630.30">
    <property type="match status" value="1"/>
</dbReference>
<evidence type="ECO:0000256" key="1">
    <source>
        <dbReference type="ARBA" id="ARBA00022679"/>
    </source>
</evidence>
<name>A0A4R4TFK5_9ACTN</name>
<comment type="caution">
    <text evidence="5">The sequence shown here is derived from an EMBL/GenBank/DDBJ whole genome shotgun (WGS) entry which is preliminary data.</text>
</comment>
<dbReference type="OrthoDB" id="5242221at2"/>
<dbReference type="PANTHER" id="PTHR43792">
    <property type="entry name" value="GNAT FAMILY, PUTATIVE (AFU_ORTHOLOGUE AFUA_3G00765)-RELATED-RELATED"/>
    <property type="match status" value="1"/>
</dbReference>
<keyword evidence="6" id="KW-1185">Reference proteome</keyword>
<comment type="similarity">
    <text evidence="3">Belongs to the acetyltransferase family. RimJ subfamily.</text>
</comment>
<dbReference type="Pfam" id="PF13302">
    <property type="entry name" value="Acetyltransf_3"/>
    <property type="match status" value="1"/>
</dbReference>
<dbReference type="EMBL" id="SMKI01000078">
    <property type="protein sequence ID" value="TDC76371.1"/>
    <property type="molecule type" value="Genomic_DNA"/>
</dbReference>